<feature type="domain" description="C2H2-type" evidence="13">
    <location>
        <begin position="319"/>
        <end position="346"/>
    </location>
</feature>
<dbReference type="FunFam" id="3.30.160.60:FF:001506">
    <property type="entry name" value="Zinc finger protein"/>
    <property type="match status" value="1"/>
</dbReference>
<keyword evidence="9" id="KW-0804">Transcription</keyword>
<keyword evidence="8" id="KW-0238">DNA-binding</keyword>
<evidence type="ECO:0000256" key="10">
    <source>
        <dbReference type="ARBA" id="ARBA00023242"/>
    </source>
</evidence>
<keyword evidence="10" id="KW-0539">Nucleus</keyword>
<dbReference type="PROSITE" id="PS50157">
    <property type="entry name" value="ZINC_FINGER_C2H2_2"/>
    <property type="match status" value="5"/>
</dbReference>
<feature type="domain" description="C2H2-type" evidence="13">
    <location>
        <begin position="209"/>
        <end position="236"/>
    </location>
</feature>
<evidence type="ECO:0000256" key="12">
    <source>
        <dbReference type="SAM" id="MobiDB-lite"/>
    </source>
</evidence>
<keyword evidence="6" id="KW-0862">Zinc</keyword>
<dbReference type="FunFam" id="3.30.160.60:FF:000303">
    <property type="entry name" value="Zinc finger protein 41"/>
    <property type="match status" value="1"/>
</dbReference>
<name>A0AAW0P2S4_9GOBI</name>
<dbReference type="PROSITE" id="PS00028">
    <property type="entry name" value="ZINC_FINGER_C2H2_1"/>
    <property type="match status" value="5"/>
</dbReference>
<evidence type="ECO:0000256" key="2">
    <source>
        <dbReference type="ARBA" id="ARBA00006991"/>
    </source>
</evidence>
<evidence type="ECO:0000256" key="11">
    <source>
        <dbReference type="PROSITE-ProRule" id="PRU00042"/>
    </source>
</evidence>
<dbReference type="GO" id="GO:1990837">
    <property type="term" value="F:sequence-specific double-stranded DNA binding"/>
    <property type="evidence" value="ECO:0007669"/>
    <property type="project" value="UniProtKB-ARBA"/>
</dbReference>
<dbReference type="GO" id="GO:0000981">
    <property type="term" value="F:DNA-binding transcription factor activity, RNA polymerase II-specific"/>
    <property type="evidence" value="ECO:0007669"/>
    <property type="project" value="TreeGrafter"/>
</dbReference>
<dbReference type="SUPFAM" id="SSF57667">
    <property type="entry name" value="beta-beta-alpha zinc fingers"/>
    <property type="match status" value="3"/>
</dbReference>
<keyword evidence="15" id="KW-1185">Reference proteome</keyword>
<keyword evidence="4" id="KW-0677">Repeat</keyword>
<feature type="region of interest" description="Disordered" evidence="12">
    <location>
        <begin position="133"/>
        <end position="153"/>
    </location>
</feature>
<feature type="compositionally biased region" description="Basic and acidic residues" evidence="12">
    <location>
        <begin position="144"/>
        <end position="153"/>
    </location>
</feature>
<keyword evidence="3" id="KW-0479">Metal-binding</keyword>
<evidence type="ECO:0000313" key="14">
    <source>
        <dbReference type="EMBL" id="KAK7912910.1"/>
    </source>
</evidence>
<dbReference type="FunFam" id="3.30.160.60:FF:001064">
    <property type="entry name" value="Zinc finger protein 425"/>
    <property type="match status" value="1"/>
</dbReference>
<evidence type="ECO:0000256" key="8">
    <source>
        <dbReference type="ARBA" id="ARBA00023125"/>
    </source>
</evidence>
<comment type="similarity">
    <text evidence="2">Belongs to the krueppel C2H2-type zinc-finger protein family.</text>
</comment>
<feature type="domain" description="C2H2-type" evidence="13">
    <location>
        <begin position="265"/>
        <end position="292"/>
    </location>
</feature>
<evidence type="ECO:0000313" key="15">
    <source>
        <dbReference type="Proteomes" id="UP001460270"/>
    </source>
</evidence>
<evidence type="ECO:0000256" key="4">
    <source>
        <dbReference type="ARBA" id="ARBA00022737"/>
    </source>
</evidence>
<dbReference type="SMART" id="SM00355">
    <property type="entry name" value="ZnF_C2H2"/>
    <property type="match status" value="5"/>
</dbReference>
<dbReference type="AlphaFoldDB" id="A0AAW0P2S4"/>
<dbReference type="InterPro" id="IPR036236">
    <property type="entry name" value="Znf_C2H2_sf"/>
</dbReference>
<feature type="domain" description="C2H2-type" evidence="13">
    <location>
        <begin position="181"/>
        <end position="208"/>
    </location>
</feature>
<dbReference type="EMBL" id="JBBPFD010000009">
    <property type="protein sequence ID" value="KAK7912910.1"/>
    <property type="molecule type" value="Genomic_DNA"/>
</dbReference>
<keyword evidence="5 11" id="KW-0863">Zinc-finger</keyword>
<dbReference type="GO" id="GO:0008270">
    <property type="term" value="F:zinc ion binding"/>
    <property type="evidence" value="ECO:0007669"/>
    <property type="project" value="UniProtKB-KW"/>
</dbReference>
<dbReference type="GO" id="GO:0005634">
    <property type="term" value="C:nucleus"/>
    <property type="evidence" value="ECO:0007669"/>
    <property type="project" value="UniProtKB-SubCell"/>
</dbReference>
<evidence type="ECO:0000256" key="3">
    <source>
        <dbReference type="ARBA" id="ARBA00022723"/>
    </source>
</evidence>
<evidence type="ECO:0000259" key="13">
    <source>
        <dbReference type="PROSITE" id="PS50157"/>
    </source>
</evidence>
<feature type="domain" description="C2H2-type" evidence="13">
    <location>
        <begin position="237"/>
        <end position="264"/>
    </location>
</feature>
<gene>
    <name evidence="14" type="ORF">WMY93_013121</name>
</gene>
<accession>A0AAW0P2S4</accession>
<dbReference type="FunFam" id="3.30.160.60:FF:000100">
    <property type="entry name" value="Zinc finger 45-like"/>
    <property type="match status" value="1"/>
</dbReference>
<evidence type="ECO:0000256" key="6">
    <source>
        <dbReference type="ARBA" id="ARBA00022833"/>
    </source>
</evidence>
<sequence>MDKVKVKDVVDTWSPAEPGFSHILGSDYQHEGLNQVIKDEVLRGSDLSPNHDKPKQAHLVDHLCIKHVERPSDFPVTIISVKTEDMDLCCGPGESLGEERNDEMEDFGETDSYGNSDTEDSVNWDRELAAKISPGQESDSCSQTDHDGQTKRSKDWIQKWKVNDDVCYPVHMDRQSLTEEHKCSECGKIFSDKLYLKRHMIRHTGHRPFQCLVCKKSFTQNAHLRKHMRCHTGEKPFSCPNCDATFSLKQNLHRHVASHSGAKSFSCSICRKGFTQKCHLSRHMSLHLGEKLCTCPGERCEHTQTVNGQITALTTEKPFVCPFCGKRFTRKDHLSSHLSAHTGDKQLIALNVMQNLILTKFRAAHDST</sequence>
<proteinExistence type="inferred from homology"/>
<reference evidence="15" key="1">
    <citation type="submission" date="2024-04" db="EMBL/GenBank/DDBJ databases">
        <title>Salinicola lusitanus LLJ914,a marine bacterium isolated from the Okinawa Trough.</title>
        <authorList>
            <person name="Li J."/>
        </authorList>
    </citation>
    <scope>NUCLEOTIDE SEQUENCE [LARGE SCALE GENOMIC DNA]</scope>
</reference>
<feature type="compositionally biased region" description="Acidic residues" evidence="12">
    <location>
        <begin position="100"/>
        <end position="109"/>
    </location>
</feature>
<dbReference type="Proteomes" id="UP001460270">
    <property type="component" value="Unassembled WGS sequence"/>
</dbReference>
<dbReference type="PANTHER" id="PTHR24394">
    <property type="entry name" value="ZINC FINGER PROTEIN"/>
    <property type="match status" value="1"/>
</dbReference>
<organism evidence="14 15">
    <name type="scientific">Mugilogobius chulae</name>
    <name type="common">yellowstripe goby</name>
    <dbReference type="NCBI Taxonomy" id="88201"/>
    <lineage>
        <taxon>Eukaryota</taxon>
        <taxon>Metazoa</taxon>
        <taxon>Chordata</taxon>
        <taxon>Craniata</taxon>
        <taxon>Vertebrata</taxon>
        <taxon>Euteleostomi</taxon>
        <taxon>Actinopterygii</taxon>
        <taxon>Neopterygii</taxon>
        <taxon>Teleostei</taxon>
        <taxon>Neoteleostei</taxon>
        <taxon>Acanthomorphata</taxon>
        <taxon>Gobiaria</taxon>
        <taxon>Gobiiformes</taxon>
        <taxon>Gobioidei</taxon>
        <taxon>Gobiidae</taxon>
        <taxon>Gobionellinae</taxon>
        <taxon>Mugilogobius</taxon>
    </lineage>
</organism>
<protein>
    <recommendedName>
        <fullName evidence="13">C2H2-type domain-containing protein</fullName>
    </recommendedName>
</protein>
<dbReference type="PANTHER" id="PTHR24394:SF44">
    <property type="entry name" value="ZINC FINGER PROTEIN 271-LIKE"/>
    <property type="match status" value="1"/>
</dbReference>
<evidence type="ECO:0000256" key="9">
    <source>
        <dbReference type="ARBA" id="ARBA00023163"/>
    </source>
</evidence>
<evidence type="ECO:0000256" key="5">
    <source>
        <dbReference type="ARBA" id="ARBA00022771"/>
    </source>
</evidence>
<evidence type="ECO:0000256" key="7">
    <source>
        <dbReference type="ARBA" id="ARBA00023015"/>
    </source>
</evidence>
<comment type="subcellular location">
    <subcellularLocation>
        <location evidence="1">Nucleus</location>
    </subcellularLocation>
</comment>
<comment type="caution">
    <text evidence="14">The sequence shown here is derived from an EMBL/GenBank/DDBJ whole genome shotgun (WGS) entry which is preliminary data.</text>
</comment>
<dbReference type="InterPro" id="IPR013087">
    <property type="entry name" value="Znf_C2H2_type"/>
</dbReference>
<evidence type="ECO:0000256" key="1">
    <source>
        <dbReference type="ARBA" id="ARBA00004123"/>
    </source>
</evidence>
<keyword evidence="7" id="KW-0805">Transcription regulation</keyword>
<dbReference type="FunFam" id="3.30.160.60:FF:002343">
    <property type="entry name" value="Zinc finger protein 33A"/>
    <property type="match status" value="1"/>
</dbReference>
<feature type="region of interest" description="Disordered" evidence="12">
    <location>
        <begin position="90"/>
        <end position="120"/>
    </location>
</feature>
<dbReference type="Gene3D" id="3.30.160.60">
    <property type="entry name" value="Classic Zinc Finger"/>
    <property type="match status" value="5"/>
</dbReference>
<dbReference type="Pfam" id="PF00096">
    <property type="entry name" value="zf-C2H2"/>
    <property type="match status" value="5"/>
</dbReference>